<reference evidence="1" key="2">
    <citation type="journal article" date="2023" name="Int. J. Mol. Sci.">
        <title>De Novo Assembly and Annotation of 11 Diverse Shrub Willow (Salix) Genomes Reveals Novel Gene Organization in Sex-Linked Regions.</title>
        <authorList>
            <person name="Hyden B."/>
            <person name="Feng K."/>
            <person name="Yates T.B."/>
            <person name="Jawdy S."/>
            <person name="Cereghino C."/>
            <person name="Smart L.B."/>
            <person name="Muchero W."/>
        </authorList>
    </citation>
    <scope>NUCLEOTIDE SEQUENCE</scope>
    <source>
        <tissue evidence="1">Shoot tip</tissue>
    </source>
</reference>
<keyword evidence="2" id="KW-1185">Reference proteome</keyword>
<evidence type="ECO:0000313" key="1">
    <source>
        <dbReference type="EMBL" id="KAJ6339675.1"/>
    </source>
</evidence>
<accession>A0ABQ9AI08</accession>
<gene>
    <name evidence="1" type="ORF">OIU77_007587</name>
</gene>
<dbReference type="EMBL" id="JAPFFI010000020">
    <property type="protein sequence ID" value="KAJ6339675.1"/>
    <property type="molecule type" value="Genomic_DNA"/>
</dbReference>
<proteinExistence type="predicted"/>
<protein>
    <submittedName>
        <fullName evidence="1">Uncharacterized protein</fullName>
    </submittedName>
</protein>
<evidence type="ECO:0000313" key="2">
    <source>
        <dbReference type="Proteomes" id="UP001141253"/>
    </source>
</evidence>
<organism evidence="1 2">
    <name type="scientific">Salix suchowensis</name>
    <dbReference type="NCBI Taxonomy" id="1278906"/>
    <lineage>
        <taxon>Eukaryota</taxon>
        <taxon>Viridiplantae</taxon>
        <taxon>Streptophyta</taxon>
        <taxon>Embryophyta</taxon>
        <taxon>Tracheophyta</taxon>
        <taxon>Spermatophyta</taxon>
        <taxon>Magnoliopsida</taxon>
        <taxon>eudicotyledons</taxon>
        <taxon>Gunneridae</taxon>
        <taxon>Pentapetalae</taxon>
        <taxon>rosids</taxon>
        <taxon>fabids</taxon>
        <taxon>Malpighiales</taxon>
        <taxon>Salicaceae</taxon>
        <taxon>Saliceae</taxon>
        <taxon>Salix</taxon>
    </lineage>
</organism>
<comment type="caution">
    <text evidence="1">The sequence shown here is derived from an EMBL/GenBank/DDBJ whole genome shotgun (WGS) entry which is preliminary data.</text>
</comment>
<sequence length="73" mass="7901">MALFMFPSAASLPAALPFVNEVIGVKFGRHYKVESLLEFLRLFGHRPAYGLANAGESAFVDQAEAIISVANEC</sequence>
<reference evidence="1" key="1">
    <citation type="submission" date="2022-10" db="EMBL/GenBank/DDBJ databases">
        <authorList>
            <person name="Hyden B.L."/>
            <person name="Feng K."/>
            <person name="Yates T."/>
            <person name="Jawdy S."/>
            <person name="Smart L.B."/>
            <person name="Muchero W."/>
        </authorList>
    </citation>
    <scope>NUCLEOTIDE SEQUENCE</scope>
    <source>
        <tissue evidence="1">Shoot tip</tissue>
    </source>
</reference>
<name>A0ABQ9AI08_9ROSI</name>
<dbReference type="Proteomes" id="UP001141253">
    <property type="component" value="Chromosome 15W"/>
</dbReference>